<reference evidence="1 2" key="2">
    <citation type="journal article" date="2013" name="PLoS ONE">
        <title>INDIGO - INtegrated Data Warehouse of MIcrobial GenOmes with Examples from the Red Sea Extremophiles.</title>
        <authorList>
            <person name="Alam I."/>
            <person name="Antunes A."/>
            <person name="Kamau A.A."/>
            <person name="Ba Alawi W."/>
            <person name="Kalkatawi M."/>
            <person name="Stingl U."/>
            <person name="Bajic V.B."/>
        </authorList>
    </citation>
    <scope>NUCLEOTIDE SEQUENCE [LARGE SCALE GENOMIC DNA]</scope>
    <source>
        <strain evidence="1 2">E1L3A</strain>
    </source>
</reference>
<dbReference type="InterPro" id="IPR021352">
    <property type="entry name" value="DUF2971"/>
</dbReference>
<organism evidence="1 2">
    <name type="scientific">Salinisphaera shabanensis E1L3A</name>
    <dbReference type="NCBI Taxonomy" id="1033802"/>
    <lineage>
        <taxon>Bacteria</taxon>
        <taxon>Pseudomonadati</taxon>
        <taxon>Pseudomonadota</taxon>
        <taxon>Gammaproteobacteria</taxon>
        <taxon>Salinisphaerales</taxon>
        <taxon>Salinisphaeraceae</taxon>
        <taxon>Salinisphaera</taxon>
    </lineage>
</organism>
<dbReference type="AlphaFoldDB" id="U2EHQ5"/>
<reference evidence="1 2" key="1">
    <citation type="journal article" date="2011" name="J. Bacteriol.">
        <title>Genome sequence of Salinisphaera shabanensis, a gammaproteobacterium from the harsh, variable environment of the brine-seawater interface of the Shaban Deep in the Red Sea.</title>
        <authorList>
            <person name="Antunes A."/>
            <person name="Alam I."/>
            <person name="Bajic V.B."/>
            <person name="Stingl U."/>
        </authorList>
    </citation>
    <scope>NUCLEOTIDE SEQUENCE [LARGE SCALE GENOMIC DNA]</scope>
    <source>
        <strain evidence="1 2">E1L3A</strain>
    </source>
</reference>
<gene>
    <name evidence="1" type="ORF">SSPSH_003269</name>
</gene>
<dbReference type="EMBL" id="AFNV02000026">
    <property type="protein sequence ID" value="ERJ17907.1"/>
    <property type="molecule type" value="Genomic_DNA"/>
</dbReference>
<evidence type="ECO:0008006" key="3">
    <source>
        <dbReference type="Google" id="ProtNLM"/>
    </source>
</evidence>
<dbReference type="Proteomes" id="UP000006242">
    <property type="component" value="Unassembled WGS sequence"/>
</dbReference>
<comment type="caution">
    <text evidence="1">The sequence shown here is derived from an EMBL/GenBank/DDBJ whole genome shotgun (WGS) entry which is preliminary data.</text>
</comment>
<evidence type="ECO:0000313" key="2">
    <source>
        <dbReference type="Proteomes" id="UP000006242"/>
    </source>
</evidence>
<sequence length="258" mass="29875">MPRFLYRFLGANKPNRLRQIIVDNALYLSSADYFNDPFDCRYVLTSAASVREQLRLHEAIVKRQMPGLRGLKRKELVRRSFRNSGYDQSDITRTAHDETIRTAGICCLSTDAKSILLWSHYGESHRGVAFQFKVSAPTALFLLTNPVSYRGPQDDLPSIDASYDPHTDHGKHLIEVLFLNKFKDWCYEQEYRLILTDRAKTAIRFHPDHLTGVILGCNASDDTRSYVRELIQESRSTPRLYQAQTVDNRYRLRVVETN</sequence>
<dbReference type="Pfam" id="PF11185">
    <property type="entry name" value="DUF2971"/>
    <property type="match status" value="1"/>
</dbReference>
<dbReference type="eggNOG" id="ENOG5032XU7">
    <property type="taxonomic scope" value="Bacteria"/>
</dbReference>
<keyword evidence="2" id="KW-1185">Reference proteome</keyword>
<name>U2EHQ5_9GAMM</name>
<evidence type="ECO:0000313" key="1">
    <source>
        <dbReference type="EMBL" id="ERJ17907.1"/>
    </source>
</evidence>
<protein>
    <recommendedName>
        <fullName evidence="3">DUF2971 domain-containing protein</fullName>
    </recommendedName>
</protein>
<dbReference type="STRING" id="1033802.SSPSH_003269"/>
<accession>U2EHQ5</accession>
<proteinExistence type="predicted"/>